<proteinExistence type="inferred from homology"/>
<protein>
    <submittedName>
        <fullName evidence="4">Monocarboxylate transporter</fullName>
    </submittedName>
</protein>
<evidence type="ECO:0000256" key="1">
    <source>
        <dbReference type="ARBA" id="ARBA00004141"/>
    </source>
</evidence>
<keyword evidence="3" id="KW-1133">Transmembrane helix</keyword>
<dbReference type="Proteomes" id="UP000620124">
    <property type="component" value="Unassembled WGS sequence"/>
</dbReference>
<feature type="transmembrane region" description="Helical" evidence="3">
    <location>
        <begin position="225"/>
        <end position="244"/>
    </location>
</feature>
<feature type="transmembrane region" description="Helical" evidence="3">
    <location>
        <begin position="125"/>
        <end position="144"/>
    </location>
</feature>
<dbReference type="SUPFAM" id="SSF103473">
    <property type="entry name" value="MFS general substrate transporter"/>
    <property type="match status" value="1"/>
</dbReference>
<accession>A0A8H7CML2</accession>
<dbReference type="GO" id="GO:0022857">
    <property type="term" value="F:transmembrane transporter activity"/>
    <property type="evidence" value="ECO:0007669"/>
    <property type="project" value="InterPro"/>
</dbReference>
<comment type="caution">
    <text evidence="4">The sequence shown here is derived from an EMBL/GenBank/DDBJ whole genome shotgun (WGS) entry which is preliminary data.</text>
</comment>
<sequence length="299" mass="32606">MNRFLTTPLSTLSLVGGVYFFTMNSTVYFFGGIGDRFGYKRMIALSCFFAYICLLASAFASKLYQIFIFQGCLLGLSTGISIPLYMTLPSQWFLRLRGVATGIALAGAGIGGGIESLIVRPINAILIYSSGCAVLWTAAWLMMVERRPPGYKDIKRRWLPREIGPAFYGIALSGFFDIFGYLERRPSVDPKSILVVIPLVVMNISGGIGRVIAGRLADRLGPVNMFFTSFFLGGLAQIFVWTFARSYAAVIVFSVINGLVGCWFMGLLSVVCAQLFDPDDLATITGFMALANSPGVLCL</sequence>
<feature type="transmembrane region" description="Helical" evidence="3">
    <location>
        <begin position="165"/>
        <end position="182"/>
    </location>
</feature>
<dbReference type="Pfam" id="PF07690">
    <property type="entry name" value="MFS_1"/>
    <property type="match status" value="1"/>
</dbReference>
<dbReference type="PANTHER" id="PTHR11360">
    <property type="entry name" value="MONOCARBOXYLATE TRANSPORTER"/>
    <property type="match status" value="1"/>
</dbReference>
<evidence type="ECO:0000256" key="2">
    <source>
        <dbReference type="ARBA" id="ARBA00006727"/>
    </source>
</evidence>
<feature type="transmembrane region" description="Helical" evidence="3">
    <location>
        <begin position="42"/>
        <end position="60"/>
    </location>
</feature>
<gene>
    <name evidence="4" type="ORF">MVEN_01765200</name>
</gene>
<comment type="subcellular location">
    <subcellularLocation>
        <location evidence="1">Membrane</location>
        <topology evidence="1">Multi-pass membrane protein</topology>
    </subcellularLocation>
</comment>
<dbReference type="OrthoDB" id="2213137at2759"/>
<name>A0A8H7CML2_9AGAR</name>
<dbReference type="GO" id="GO:0016020">
    <property type="term" value="C:membrane"/>
    <property type="evidence" value="ECO:0007669"/>
    <property type="project" value="UniProtKB-SubCell"/>
</dbReference>
<keyword evidence="5" id="KW-1185">Reference proteome</keyword>
<keyword evidence="3" id="KW-0812">Transmembrane</keyword>
<dbReference type="InterPro" id="IPR011701">
    <property type="entry name" value="MFS"/>
</dbReference>
<evidence type="ECO:0000256" key="3">
    <source>
        <dbReference type="SAM" id="Phobius"/>
    </source>
</evidence>
<feature type="transmembrane region" description="Helical" evidence="3">
    <location>
        <begin position="66"/>
        <end position="86"/>
    </location>
</feature>
<reference evidence="4" key="1">
    <citation type="submission" date="2020-05" db="EMBL/GenBank/DDBJ databases">
        <title>Mycena genomes resolve the evolution of fungal bioluminescence.</title>
        <authorList>
            <person name="Tsai I.J."/>
        </authorList>
    </citation>
    <scope>NUCLEOTIDE SEQUENCE</scope>
    <source>
        <strain evidence="4">CCC161011</strain>
    </source>
</reference>
<dbReference type="InterPro" id="IPR036259">
    <property type="entry name" value="MFS_trans_sf"/>
</dbReference>
<feature type="transmembrane region" description="Helical" evidence="3">
    <location>
        <begin position="12"/>
        <end position="30"/>
    </location>
</feature>
<evidence type="ECO:0000313" key="4">
    <source>
        <dbReference type="EMBL" id="KAF7343329.1"/>
    </source>
</evidence>
<dbReference type="AlphaFoldDB" id="A0A8H7CML2"/>
<organism evidence="4 5">
    <name type="scientific">Mycena venus</name>
    <dbReference type="NCBI Taxonomy" id="2733690"/>
    <lineage>
        <taxon>Eukaryota</taxon>
        <taxon>Fungi</taxon>
        <taxon>Dikarya</taxon>
        <taxon>Basidiomycota</taxon>
        <taxon>Agaricomycotina</taxon>
        <taxon>Agaricomycetes</taxon>
        <taxon>Agaricomycetidae</taxon>
        <taxon>Agaricales</taxon>
        <taxon>Marasmiineae</taxon>
        <taxon>Mycenaceae</taxon>
        <taxon>Mycena</taxon>
    </lineage>
</organism>
<keyword evidence="3" id="KW-0472">Membrane</keyword>
<feature type="transmembrane region" description="Helical" evidence="3">
    <location>
        <begin position="194"/>
        <end position="213"/>
    </location>
</feature>
<evidence type="ECO:0000313" key="5">
    <source>
        <dbReference type="Proteomes" id="UP000620124"/>
    </source>
</evidence>
<feature type="transmembrane region" description="Helical" evidence="3">
    <location>
        <begin position="250"/>
        <end position="276"/>
    </location>
</feature>
<dbReference type="EMBL" id="JACAZI010000016">
    <property type="protein sequence ID" value="KAF7343329.1"/>
    <property type="molecule type" value="Genomic_DNA"/>
</dbReference>
<dbReference type="InterPro" id="IPR050327">
    <property type="entry name" value="Proton-linked_MCT"/>
</dbReference>
<comment type="similarity">
    <text evidence="2">Belongs to the major facilitator superfamily. Monocarboxylate porter (TC 2.A.1.13) family.</text>
</comment>
<dbReference type="Gene3D" id="1.20.1250.20">
    <property type="entry name" value="MFS general substrate transporter like domains"/>
    <property type="match status" value="2"/>
</dbReference>
<dbReference type="PANTHER" id="PTHR11360:SF284">
    <property type="entry name" value="EG:103B4.3 PROTEIN-RELATED"/>
    <property type="match status" value="1"/>
</dbReference>
<feature type="transmembrane region" description="Helical" evidence="3">
    <location>
        <begin position="98"/>
        <end position="119"/>
    </location>
</feature>